<gene>
    <name evidence="3" type="ORF">SAMN04488135_105219</name>
</gene>
<reference evidence="3 4" key="1">
    <citation type="submission" date="2016-11" db="EMBL/GenBank/DDBJ databases">
        <authorList>
            <person name="Jaros S."/>
            <person name="Januszkiewicz K."/>
            <person name="Wedrychowicz H."/>
        </authorList>
    </citation>
    <scope>NUCLEOTIDE SEQUENCE [LARGE SCALE GENOMIC DNA]</scope>
    <source>
        <strain evidence="3 4">CGMCC 1.10190</strain>
    </source>
</reference>
<keyword evidence="4" id="KW-1185">Reference proteome</keyword>
<dbReference type="STRING" id="658167.SAMN04488135_105219"/>
<organism evidence="3 4">
    <name type="scientific">Pollutimonas bauzanensis</name>
    <dbReference type="NCBI Taxonomy" id="658167"/>
    <lineage>
        <taxon>Bacteria</taxon>
        <taxon>Pseudomonadati</taxon>
        <taxon>Pseudomonadota</taxon>
        <taxon>Betaproteobacteria</taxon>
        <taxon>Burkholderiales</taxon>
        <taxon>Alcaligenaceae</taxon>
        <taxon>Pollutimonas</taxon>
    </lineage>
</organism>
<dbReference type="Proteomes" id="UP000184226">
    <property type="component" value="Unassembled WGS sequence"/>
</dbReference>
<feature type="chain" id="PRO_5012906474" evidence="2">
    <location>
        <begin position="18"/>
        <end position="188"/>
    </location>
</feature>
<sequence length="188" mass="20486">MMMRRIAGMALALSMLAACDSGEKIAAAPEPQEVTIAAVGHYCGMNLIEHAGPKGQIFINGSDQPVWFTAIKQVFAYTLLPEEPKGIRAIYVHDMGKARNWDQPEAGTWMDARHAYYVIESQFIGGMGAEDALPFSDEALARQFAEKYHGRVVGFADMPEDYILHHDDAAQVPPSAPGPKPLSGEPSQ</sequence>
<accession>A0A1M5WEK9</accession>
<keyword evidence="2" id="KW-0732">Signal</keyword>
<proteinExistence type="predicted"/>
<dbReference type="SUPFAM" id="SSF160387">
    <property type="entry name" value="NosL/MerB-like"/>
    <property type="match status" value="1"/>
</dbReference>
<evidence type="ECO:0000256" key="2">
    <source>
        <dbReference type="SAM" id="SignalP"/>
    </source>
</evidence>
<feature type="signal peptide" evidence="2">
    <location>
        <begin position="1"/>
        <end position="17"/>
    </location>
</feature>
<evidence type="ECO:0000313" key="4">
    <source>
        <dbReference type="Proteomes" id="UP000184226"/>
    </source>
</evidence>
<dbReference type="Gene3D" id="3.30.70.2050">
    <property type="match status" value="1"/>
</dbReference>
<name>A0A1M5WEK9_9BURK</name>
<dbReference type="Gene3D" id="3.30.70.2060">
    <property type="match status" value="1"/>
</dbReference>
<dbReference type="PANTHER" id="PTHR41247:SF1">
    <property type="entry name" value="HTH-TYPE TRANSCRIPTIONAL REPRESSOR YCNK"/>
    <property type="match status" value="1"/>
</dbReference>
<dbReference type="InterPro" id="IPR008719">
    <property type="entry name" value="N2O_reductase_NosL"/>
</dbReference>
<dbReference type="PANTHER" id="PTHR41247">
    <property type="entry name" value="HTH-TYPE TRANSCRIPTIONAL REPRESSOR YCNK"/>
    <property type="match status" value="1"/>
</dbReference>
<evidence type="ECO:0000313" key="3">
    <source>
        <dbReference type="EMBL" id="SHH85999.1"/>
    </source>
</evidence>
<dbReference type="AlphaFoldDB" id="A0A1M5WEK9"/>
<dbReference type="Pfam" id="PF05573">
    <property type="entry name" value="NosL"/>
    <property type="match status" value="1"/>
</dbReference>
<protein>
    <submittedName>
        <fullName evidence="3">Copper chaperone NosL</fullName>
    </submittedName>
</protein>
<dbReference type="RefSeq" id="WP_342743838.1">
    <property type="nucleotide sequence ID" value="NZ_FQXE01000005.1"/>
</dbReference>
<dbReference type="EMBL" id="FQXE01000005">
    <property type="protein sequence ID" value="SHH85999.1"/>
    <property type="molecule type" value="Genomic_DNA"/>
</dbReference>
<feature type="region of interest" description="Disordered" evidence="1">
    <location>
        <begin position="169"/>
        <end position="188"/>
    </location>
</feature>
<evidence type="ECO:0000256" key="1">
    <source>
        <dbReference type="SAM" id="MobiDB-lite"/>
    </source>
</evidence>
<dbReference type="PROSITE" id="PS51257">
    <property type="entry name" value="PROKAR_LIPOPROTEIN"/>
    <property type="match status" value="1"/>
</dbReference>